<dbReference type="Proteomes" id="UP001469553">
    <property type="component" value="Unassembled WGS sequence"/>
</dbReference>
<accession>A0ABV0YK44</accession>
<dbReference type="EMBL" id="JAHRIP010037679">
    <property type="protein sequence ID" value="MEQ2294219.1"/>
    <property type="molecule type" value="Genomic_DNA"/>
</dbReference>
<organism evidence="2 3">
    <name type="scientific">Ameca splendens</name>
    <dbReference type="NCBI Taxonomy" id="208324"/>
    <lineage>
        <taxon>Eukaryota</taxon>
        <taxon>Metazoa</taxon>
        <taxon>Chordata</taxon>
        <taxon>Craniata</taxon>
        <taxon>Vertebrata</taxon>
        <taxon>Euteleostomi</taxon>
        <taxon>Actinopterygii</taxon>
        <taxon>Neopterygii</taxon>
        <taxon>Teleostei</taxon>
        <taxon>Neoteleostei</taxon>
        <taxon>Acanthomorphata</taxon>
        <taxon>Ovalentaria</taxon>
        <taxon>Atherinomorphae</taxon>
        <taxon>Cyprinodontiformes</taxon>
        <taxon>Goodeidae</taxon>
        <taxon>Ameca</taxon>
    </lineage>
</organism>
<proteinExistence type="predicted"/>
<feature type="transmembrane region" description="Helical" evidence="1">
    <location>
        <begin position="33"/>
        <end position="55"/>
    </location>
</feature>
<keyword evidence="1" id="KW-0812">Transmembrane</keyword>
<keyword evidence="1" id="KW-0472">Membrane</keyword>
<keyword evidence="1" id="KW-1133">Transmembrane helix</keyword>
<comment type="caution">
    <text evidence="2">The sequence shown here is derived from an EMBL/GenBank/DDBJ whole genome shotgun (WGS) entry which is preliminary data.</text>
</comment>
<keyword evidence="3" id="KW-1185">Reference proteome</keyword>
<evidence type="ECO:0000256" key="1">
    <source>
        <dbReference type="SAM" id="Phobius"/>
    </source>
</evidence>
<protein>
    <submittedName>
        <fullName evidence="2">Uncharacterized protein</fullName>
    </submittedName>
</protein>
<name>A0ABV0YK44_9TELE</name>
<sequence>MTSLPVVAGIGVKENHVIVYPPMSSGIFRCRKCTAVWILMFVFCNFLLDLCNSFWKIKTVLWDTYVTLTSTSAQEEEESVLNKNVVLQLGGLFPCRSQAGTRQERHDKRMSSCWQADMTLHLGSKSYFEPHLSYYYTLF</sequence>
<gene>
    <name evidence="2" type="ORF">AMECASPLE_001756</name>
</gene>
<evidence type="ECO:0000313" key="2">
    <source>
        <dbReference type="EMBL" id="MEQ2294219.1"/>
    </source>
</evidence>
<evidence type="ECO:0000313" key="3">
    <source>
        <dbReference type="Proteomes" id="UP001469553"/>
    </source>
</evidence>
<reference evidence="2 3" key="1">
    <citation type="submission" date="2021-06" db="EMBL/GenBank/DDBJ databases">
        <authorList>
            <person name="Palmer J.M."/>
        </authorList>
    </citation>
    <scope>NUCLEOTIDE SEQUENCE [LARGE SCALE GENOMIC DNA]</scope>
    <source>
        <strain evidence="2 3">AS_MEX2019</strain>
        <tissue evidence="2">Muscle</tissue>
    </source>
</reference>